<feature type="compositionally biased region" description="Polar residues" evidence="1">
    <location>
        <begin position="78"/>
        <end position="93"/>
    </location>
</feature>
<name>A0A6A5YI20_9PLEO</name>
<dbReference type="EMBL" id="ML977363">
    <property type="protein sequence ID" value="KAF2106374.1"/>
    <property type="molecule type" value="Genomic_DNA"/>
</dbReference>
<keyword evidence="2" id="KW-0472">Membrane</keyword>
<reference evidence="3" key="1">
    <citation type="journal article" date="2020" name="Stud. Mycol.">
        <title>101 Dothideomycetes genomes: a test case for predicting lifestyles and emergence of pathogens.</title>
        <authorList>
            <person name="Haridas S."/>
            <person name="Albert R."/>
            <person name="Binder M."/>
            <person name="Bloem J."/>
            <person name="Labutti K."/>
            <person name="Salamov A."/>
            <person name="Andreopoulos B."/>
            <person name="Baker S."/>
            <person name="Barry K."/>
            <person name="Bills G."/>
            <person name="Bluhm B."/>
            <person name="Cannon C."/>
            <person name="Castanera R."/>
            <person name="Culley D."/>
            <person name="Daum C."/>
            <person name="Ezra D."/>
            <person name="Gonzalez J."/>
            <person name="Henrissat B."/>
            <person name="Kuo A."/>
            <person name="Liang C."/>
            <person name="Lipzen A."/>
            <person name="Lutzoni F."/>
            <person name="Magnuson J."/>
            <person name="Mondo S."/>
            <person name="Nolan M."/>
            <person name="Ohm R."/>
            <person name="Pangilinan J."/>
            <person name="Park H.-J."/>
            <person name="Ramirez L."/>
            <person name="Alfaro M."/>
            <person name="Sun H."/>
            <person name="Tritt A."/>
            <person name="Yoshinaga Y."/>
            <person name="Zwiers L.-H."/>
            <person name="Turgeon B."/>
            <person name="Goodwin S."/>
            <person name="Spatafora J."/>
            <person name="Crous P."/>
            <person name="Grigoriev I."/>
        </authorList>
    </citation>
    <scope>NUCLEOTIDE SEQUENCE</scope>
    <source>
        <strain evidence="3">CBS 627.86</strain>
    </source>
</reference>
<protein>
    <submittedName>
        <fullName evidence="3">Uncharacterized protein</fullName>
    </submittedName>
</protein>
<evidence type="ECO:0000313" key="4">
    <source>
        <dbReference type="Proteomes" id="UP000799770"/>
    </source>
</evidence>
<feature type="transmembrane region" description="Helical" evidence="2">
    <location>
        <begin position="121"/>
        <end position="141"/>
    </location>
</feature>
<evidence type="ECO:0000256" key="1">
    <source>
        <dbReference type="SAM" id="MobiDB-lite"/>
    </source>
</evidence>
<keyword evidence="4" id="KW-1185">Reference proteome</keyword>
<feature type="region of interest" description="Disordered" evidence="1">
    <location>
        <begin position="78"/>
        <end position="99"/>
    </location>
</feature>
<accession>A0A6A5YI20</accession>
<feature type="transmembrane region" description="Helical" evidence="2">
    <location>
        <begin position="147"/>
        <end position="172"/>
    </location>
</feature>
<evidence type="ECO:0000313" key="3">
    <source>
        <dbReference type="EMBL" id="KAF2106374.1"/>
    </source>
</evidence>
<keyword evidence="2" id="KW-1133">Transmembrane helix</keyword>
<gene>
    <name evidence="3" type="ORF">BDV96DRAFT_334454</name>
</gene>
<sequence length="175" mass="19412">MRVIEPYRRVLRQPISRITLLLPRQSMSSISSDLTRRQECCAPNGHLANVLIALHLTLLTIPRNLRIQNSSLFHSLTNAKHPSFSPRSKTPNSKRPVPDTLRLQTAGQTARKFPHRPRLHFIGAEGCGAMEIFIALILRVGHFATGIAMEMIIVIITTTTTVLSMGACTLAGEKL</sequence>
<organism evidence="3 4">
    <name type="scientific">Lophiotrema nucula</name>
    <dbReference type="NCBI Taxonomy" id="690887"/>
    <lineage>
        <taxon>Eukaryota</taxon>
        <taxon>Fungi</taxon>
        <taxon>Dikarya</taxon>
        <taxon>Ascomycota</taxon>
        <taxon>Pezizomycotina</taxon>
        <taxon>Dothideomycetes</taxon>
        <taxon>Pleosporomycetidae</taxon>
        <taxon>Pleosporales</taxon>
        <taxon>Lophiotremataceae</taxon>
        <taxon>Lophiotrema</taxon>
    </lineage>
</organism>
<keyword evidence="2" id="KW-0812">Transmembrane</keyword>
<evidence type="ECO:0000256" key="2">
    <source>
        <dbReference type="SAM" id="Phobius"/>
    </source>
</evidence>
<proteinExistence type="predicted"/>
<dbReference type="Proteomes" id="UP000799770">
    <property type="component" value="Unassembled WGS sequence"/>
</dbReference>
<dbReference type="AlphaFoldDB" id="A0A6A5YI20"/>